<dbReference type="PANTHER" id="PTHR43539">
    <property type="entry name" value="FLAVIN-BINDING MONOOXYGENASE-LIKE PROTEIN (AFU_ORTHOLOGUE AFUA_4G09220)"/>
    <property type="match status" value="1"/>
</dbReference>
<dbReference type="Gene3D" id="3.50.50.60">
    <property type="entry name" value="FAD/NAD(P)-binding domain"/>
    <property type="match status" value="1"/>
</dbReference>
<proteinExistence type="predicted"/>
<keyword evidence="3" id="KW-1185">Reference proteome</keyword>
<dbReference type="AlphaFoldDB" id="A0AAI8KF86"/>
<protein>
    <submittedName>
        <fullName evidence="2">NAD(P)/FAD-dependent oxidoreductase</fullName>
    </submittedName>
</protein>
<dbReference type="RefSeq" id="WP_039582333.1">
    <property type="nucleotide sequence ID" value="NZ_CP009747.1"/>
</dbReference>
<dbReference type="Proteomes" id="UP000258127">
    <property type="component" value="Chromosome"/>
</dbReference>
<evidence type="ECO:0000313" key="3">
    <source>
        <dbReference type="Proteomes" id="UP000258127"/>
    </source>
</evidence>
<dbReference type="GO" id="GO:0050660">
    <property type="term" value="F:flavin adenine dinucleotide binding"/>
    <property type="evidence" value="ECO:0007669"/>
    <property type="project" value="TreeGrafter"/>
</dbReference>
<dbReference type="KEGG" id="ppv:NJ69_19115"/>
<dbReference type="PRINTS" id="PR00368">
    <property type="entry name" value="FADPNR"/>
</dbReference>
<accession>A0AAI8KF86</accession>
<evidence type="ECO:0000313" key="2">
    <source>
        <dbReference type="EMBL" id="AXO90716.1"/>
    </source>
</evidence>
<dbReference type="PANTHER" id="PTHR43539:SF78">
    <property type="entry name" value="FLAVIN-CONTAINING MONOOXYGENASE"/>
    <property type="match status" value="1"/>
</dbReference>
<evidence type="ECO:0000256" key="1">
    <source>
        <dbReference type="ARBA" id="ARBA00023002"/>
    </source>
</evidence>
<sequence>MNKLSRAVDVVVIGGGQAGLAMGWHLQQRGLEFVILDKQTLPGGNWRNYYDSLQLFSPAEYSALPGMVFPGDPQGYPLRDEVVQYLETYTAEFHLPFEGDTRVVEVVQKDKAFEVRCDYGVIFTARSVVVASGGFSRPYIPDIPGLESFSGDYLHSSAYRAPEAFAGQRVVVVGAANSAIQIAYELAGVAHVVLATREKIRFFPQRILGLDFHTWMKLTRLEHTRWLSDQSTPVLDTGKYRKALVTGRFQLRAMFQQVLPDGVVWPDETTSQIDALIFATGFRPNVQFLKQLPIADQQGRVLQRNGVADQVPGLFFVGLPKQRNFASATLRGVGADAGYLMPQLLRHLDRVGSKETLAHRARNSASGRQDGCAFHRCQRS</sequence>
<organism evidence="2 3">
    <name type="scientific">Pseudomonas parafulva</name>
    <dbReference type="NCBI Taxonomy" id="157782"/>
    <lineage>
        <taxon>Bacteria</taxon>
        <taxon>Pseudomonadati</taxon>
        <taxon>Pseudomonadota</taxon>
        <taxon>Gammaproteobacteria</taxon>
        <taxon>Pseudomonadales</taxon>
        <taxon>Pseudomonadaceae</taxon>
        <taxon>Pseudomonas</taxon>
    </lineage>
</organism>
<reference evidence="2 3" key="1">
    <citation type="submission" date="2018-08" db="EMBL/GenBank/DDBJ databases">
        <authorList>
            <person name="Lee Y."/>
            <person name="Kakembo D."/>
        </authorList>
    </citation>
    <scope>NUCLEOTIDE SEQUENCE [LARGE SCALE GENOMIC DNA]</scope>
    <source>
        <strain evidence="2 3">JBCS1880</strain>
    </source>
</reference>
<dbReference type="GO" id="GO:0004497">
    <property type="term" value="F:monooxygenase activity"/>
    <property type="evidence" value="ECO:0007669"/>
    <property type="project" value="TreeGrafter"/>
</dbReference>
<dbReference type="SUPFAM" id="SSF51905">
    <property type="entry name" value="FAD/NAD(P)-binding domain"/>
    <property type="match status" value="2"/>
</dbReference>
<keyword evidence="1" id="KW-0560">Oxidoreductase</keyword>
<dbReference type="EMBL" id="CP031641">
    <property type="protein sequence ID" value="AXO90716.1"/>
    <property type="molecule type" value="Genomic_DNA"/>
</dbReference>
<dbReference type="Pfam" id="PF13738">
    <property type="entry name" value="Pyr_redox_3"/>
    <property type="match status" value="1"/>
</dbReference>
<dbReference type="InterPro" id="IPR036188">
    <property type="entry name" value="FAD/NAD-bd_sf"/>
</dbReference>
<dbReference type="InterPro" id="IPR050982">
    <property type="entry name" value="Auxin_biosynth/cation_transpt"/>
</dbReference>
<dbReference type="PRINTS" id="PR00469">
    <property type="entry name" value="PNDRDTASEII"/>
</dbReference>
<gene>
    <name evidence="2" type="ORF">DZC75_22915</name>
</gene>
<name>A0AAI8KF86_9PSED</name>